<feature type="transmembrane region" description="Helical" evidence="1">
    <location>
        <begin position="257"/>
        <end position="278"/>
    </location>
</feature>
<evidence type="ECO:0000313" key="3">
    <source>
        <dbReference type="Proteomes" id="UP001324384"/>
    </source>
</evidence>
<protein>
    <submittedName>
        <fullName evidence="2">Uncharacterized protein</fullName>
    </submittedName>
</protein>
<sequence length="284" mass="32998">MIITSPTNPTVRHAQALLTQHRARKKSGQTVIEGVHLLVEKFIMQDLKEILSSNNNYFDLLRLSCLFGTLLSFSIFYIGLGLTITFLIIFFVATLIFLLFKEDDETAIKLFLFAVAVLILCFFFKILANVLLFLYVFCTICFLILQDWTYRIGHRIFHNDDFNHHIKDNLLNSNDIKKRILTSITFISYILMFILSIIFAYKNFDIQNYENLKIQKINILSEKDFIKQVINNEFTVKMRVQNWLNSKQQAITAFKGVFGKLGFIFTICTFVGAGFSFLESKANR</sequence>
<feature type="transmembrane region" description="Helical" evidence="1">
    <location>
        <begin position="84"/>
        <end position="100"/>
    </location>
</feature>
<dbReference type="RefSeq" id="WP_205276489.1">
    <property type="nucleotide sequence ID" value="NZ_CP139961.1"/>
</dbReference>
<keyword evidence="1" id="KW-1133">Transmembrane helix</keyword>
<dbReference type="SUPFAM" id="SSF55315">
    <property type="entry name" value="L30e-like"/>
    <property type="match status" value="1"/>
</dbReference>
<evidence type="ECO:0000256" key="1">
    <source>
        <dbReference type="SAM" id="Phobius"/>
    </source>
</evidence>
<keyword evidence="3" id="KW-1185">Reference proteome</keyword>
<feature type="transmembrane region" description="Helical" evidence="1">
    <location>
        <begin position="132"/>
        <end position="150"/>
    </location>
</feature>
<dbReference type="Gene3D" id="3.30.1330.30">
    <property type="match status" value="1"/>
</dbReference>
<gene>
    <name evidence="2" type="ORF">U0021_07065</name>
</gene>
<feature type="transmembrane region" description="Helical" evidence="1">
    <location>
        <begin position="180"/>
        <end position="201"/>
    </location>
</feature>
<dbReference type="Proteomes" id="UP001324384">
    <property type="component" value="Chromosome"/>
</dbReference>
<keyword evidence="1" id="KW-0472">Membrane</keyword>
<dbReference type="InterPro" id="IPR029064">
    <property type="entry name" value="Ribosomal_eL30-like_sf"/>
</dbReference>
<organism evidence="2 3">
    <name type="scientific">Moraxella canis</name>
    <dbReference type="NCBI Taxonomy" id="90239"/>
    <lineage>
        <taxon>Bacteria</taxon>
        <taxon>Pseudomonadati</taxon>
        <taxon>Pseudomonadota</taxon>
        <taxon>Gammaproteobacteria</taxon>
        <taxon>Moraxellales</taxon>
        <taxon>Moraxellaceae</taxon>
        <taxon>Moraxella</taxon>
    </lineage>
</organism>
<keyword evidence="1" id="KW-0812">Transmembrane</keyword>
<name>A0ABZ0WWU4_9GAMM</name>
<evidence type="ECO:0000313" key="2">
    <source>
        <dbReference type="EMBL" id="WQE03503.1"/>
    </source>
</evidence>
<feature type="transmembrane region" description="Helical" evidence="1">
    <location>
        <begin position="107"/>
        <end position="126"/>
    </location>
</feature>
<dbReference type="EMBL" id="CP139961">
    <property type="protein sequence ID" value="WQE03503.1"/>
    <property type="molecule type" value="Genomic_DNA"/>
</dbReference>
<proteinExistence type="predicted"/>
<accession>A0ABZ0WWU4</accession>
<reference evidence="2 3" key="1">
    <citation type="submission" date="2023-12" db="EMBL/GenBank/DDBJ databases">
        <title>Genome sequencing and assembly of bacterial species from a model synthetic community.</title>
        <authorList>
            <person name="Hogle S.L."/>
        </authorList>
    </citation>
    <scope>NUCLEOTIDE SEQUENCE [LARGE SCALE GENOMIC DNA]</scope>
    <source>
        <strain evidence="2 3">HAMBI_2792</strain>
    </source>
</reference>